<accession>A0A940IGD4</accession>
<dbReference type="Pfam" id="PF21307">
    <property type="entry name" value="Glyco_hydro_95_C"/>
    <property type="match status" value="1"/>
</dbReference>
<evidence type="ECO:0000259" key="4">
    <source>
        <dbReference type="Pfam" id="PF22124"/>
    </source>
</evidence>
<dbReference type="SUPFAM" id="SSF48208">
    <property type="entry name" value="Six-hairpin glycosidases"/>
    <property type="match status" value="1"/>
</dbReference>
<dbReference type="InterPro" id="IPR008928">
    <property type="entry name" value="6-hairpin_glycosidase_sf"/>
</dbReference>
<dbReference type="InterPro" id="IPR016518">
    <property type="entry name" value="Alpha-L-fucosidase"/>
</dbReference>
<evidence type="ECO:0000313" key="6">
    <source>
        <dbReference type="Proteomes" id="UP000771749"/>
    </source>
</evidence>
<keyword evidence="1" id="KW-0732">Signal</keyword>
<dbReference type="InterPro" id="IPR049053">
    <property type="entry name" value="AFCA-like_C"/>
</dbReference>
<dbReference type="InterPro" id="IPR054363">
    <property type="entry name" value="GH95_cat"/>
</dbReference>
<evidence type="ECO:0000313" key="5">
    <source>
        <dbReference type="EMBL" id="MBO8453819.1"/>
    </source>
</evidence>
<dbReference type="EMBL" id="JADIMJ010000058">
    <property type="protein sequence ID" value="MBO8453819.1"/>
    <property type="molecule type" value="Genomic_DNA"/>
</dbReference>
<dbReference type="GO" id="GO:0004560">
    <property type="term" value="F:alpha-L-fucosidase activity"/>
    <property type="evidence" value="ECO:0007669"/>
    <property type="project" value="InterPro"/>
</dbReference>
<dbReference type="Pfam" id="PF14498">
    <property type="entry name" value="Glyco_hyd_65N_2"/>
    <property type="match status" value="1"/>
</dbReference>
<evidence type="ECO:0000259" key="3">
    <source>
        <dbReference type="Pfam" id="PF21307"/>
    </source>
</evidence>
<dbReference type="GO" id="GO:0005975">
    <property type="term" value="P:carbohydrate metabolic process"/>
    <property type="evidence" value="ECO:0007669"/>
    <property type="project" value="InterPro"/>
</dbReference>
<protein>
    <submittedName>
        <fullName evidence="5">Glycoside hydrolase family 95 protein</fullName>
    </submittedName>
</protein>
<dbReference type="FunFam" id="1.50.10.10:FF:000028">
    <property type="entry name" value="Alpha-L-fucosidase 2"/>
    <property type="match status" value="1"/>
</dbReference>
<dbReference type="PANTHER" id="PTHR31084:SF19">
    <property type="entry name" value="GLYCOSYL HYDROLASE FAMILY 95 N-TERMINAL DOMAIN-CONTAINING PROTEIN"/>
    <property type="match status" value="1"/>
</dbReference>
<proteinExistence type="predicted"/>
<feature type="signal peptide" evidence="1">
    <location>
        <begin position="1"/>
        <end position="22"/>
    </location>
</feature>
<sequence length="801" mass="87845">MNLCSRCILSSAALFVSVFCAAAGEPLEIWFDAPCSAAGSEVWNLPASGTVNPDSEWGSSSLPLGNGSVGANVMGSVAVERITLNEKTLWHGGPAVSDDASYYWDVNRPARKALRKIRRAFSEGNQEEADSLTRKYFTGKASYEKSAESPFRFGSFTTMGEIRISTEADLERMSGYRRCLSLDSAVASVSFDCGSVRHVRKFFISYPDNVMVMRFTSGRKQRLVLEYSPNPGAECRVSGDGEPVLAFSGRLMDNGMEFSLGIMALTDGGTARSENGKLIVEGSDDTVFILSADTGYSMNYDPDFADPHAYYGETPDTNVRKWLSGAAEKGYDDLLARHLDDYTELFGRVELDLGPGLPHLPAPARLAAYRAGSSDPGLEALFFQFGRYLLISSSREGSMPANLQGIWHNGTDGPWHVDYHNNINLQMNYWPALPTALEECQIPLNEYIAMLEKPGARVAREYFGARGWTASISSNVFGFASPLDSPDMTWNLIYAAGPWLALHLWDYYEYTCDREWLASTGYPLIRGSADFMADCLWKKPGGAYTACPSASPEHGPVDEGATFVHAVAREILSAAAEAAEVLGTDGGKVRRWKRVLAGLPPYEIGRYGQLMEWSRDIDDPKDDHRHVNHLFGLHPGHSVSPDATPELADAARVVLEHRGDVSTGWSMAWKLNMWARLHDGERAYALYRALLEKGITDNLWCIHPPFQIDGNFGGTSGVAEMLLQSHDGVIRLLPALPSGWSDGKVSGLRARGGFEIDLAWHDGKLSGCTVRSLSGNVCRLYYGGCLKEFPTGKGEVYGVDF</sequence>
<dbReference type="InterPro" id="IPR012341">
    <property type="entry name" value="6hp_glycosidase-like_sf"/>
</dbReference>
<comment type="caution">
    <text evidence="5">The sequence shown here is derived from an EMBL/GenBank/DDBJ whole genome shotgun (WGS) entry which is preliminary data.</text>
</comment>
<evidence type="ECO:0000256" key="1">
    <source>
        <dbReference type="SAM" id="SignalP"/>
    </source>
</evidence>
<dbReference type="InterPro" id="IPR027414">
    <property type="entry name" value="GH95_N_dom"/>
</dbReference>
<dbReference type="AlphaFoldDB" id="A0A940IGD4"/>
<name>A0A940IGD4_9BACT</name>
<keyword evidence="5" id="KW-0378">Hydrolase</keyword>
<dbReference type="Proteomes" id="UP000771749">
    <property type="component" value="Unassembled WGS sequence"/>
</dbReference>
<feature type="domain" description="Glycosyl hydrolase family 95 catalytic" evidence="4">
    <location>
        <begin position="330"/>
        <end position="722"/>
    </location>
</feature>
<reference evidence="5" key="2">
    <citation type="journal article" date="2021" name="PeerJ">
        <title>Extensive microbial diversity within the chicken gut microbiome revealed by metagenomics and culture.</title>
        <authorList>
            <person name="Gilroy R."/>
            <person name="Ravi A."/>
            <person name="Getino M."/>
            <person name="Pursley I."/>
            <person name="Horton D.L."/>
            <person name="Alikhan N.F."/>
            <person name="Baker D."/>
            <person name="Gharbi K."/>
            <person name="Hall N."/>
            <person name="Watson M."/>
            <person name="Adriaenssens E.M."/>
            <person name="Foster-Nyarko E."/>
            <person name="Jarju S."/>
            <person name="Secka A."/>
            <person name="Antonio M."/>
            <person name="Oren A."/>
            <person name="Chaudhuri R.R."/>
            <person name="La Ragione R."/>
            <person name="Hildebrand F."/>
            <person name="Pallen M.J."/>
        </authorList>
    </citation>
    <scope>NUCLEOTIDE SEQUENCE</scope>
    <source>
        <strain evidence="5">F1-3629</strain>
    </source>
</reference>
<dbReference type="PANTHER" id="PTHR31084">
    <property type="entry name" value="ALPHA-L-FUCOSIDASE 2"/>
    <property type="match status" value="1"/>
</dbReference>
<feature type="domain" description="Glycosyl hydrolase family 95 N-terminal" evidence="2">
    <location>
        <begin position="31"/>
        <end position="298"/>
    </location>
</feature>
<feature type="chain" id="PRO_5037090954" evidence="1">
    <location>
        <begin position="23"/>
        <end position="801"/>
    </location>
</feature>
<reference evidence="5" key="1">
    <citation type="submission" date="2020-10" db="EMBL/GenBank/DDBJ databases">
        <authorList>
            <person name="Gilroy R."/>
        </authorList>
    </citation>
    <scope>NUCLEOTIDE SEQUENCE</scope>
    <source>
        <strain evidence="5">F1-3629</strain>
    </source>
</reference>
<evidence type="ECO:0000259" key="2">
    <source>
        <dbReference type="Pfam" id="PF14498"/>
    </source>
</evidence>
<dbReference type="Gene3D" id="2.70.98.50">
    <property type="entry name" value="putative glycoside hydrolase family protein from bacillus halodurans"/>
    <property type="match status" value="1"/>
</dbReference>
<dbReference type="Pfam" id="PF22124">
    <property type="entry name" value="Glyco_hydro_95_cat"/>
    <property type="match status" value="1"/>
</dbReference>
<dbReference type="PIRSF" id="PIRSF007663">
    <property type="entry name" value="UCP007663"/>
    <property type="match status" value="1"/>
</dbReference>
<feature type="domain" description="Alpha fucosidase A-like C-terminal" evidence="3">
    <location>
        <begin position="724"/>
        <end position="783"/>
    </location>
</feature>
<organism evidence="5 6">
    <name type="scientific">Candidatus Cryptobacteroides gallistercoris</name>
    <dbReference type="NCBI Taxonomy" id="2840765"/>
    <lineage>
        <taxon>Bacteria</taxon>
        <taxon>Pseudomonadati</taxon>
        <taxon>Bacteroidota</taxon>
        <taxon>Bacteroidia</taxon>
        <taxon>Bacteroidales</taxon>
        <taxon>Candidatus Cryptobacteroides</taxon>
    </lineage>
</organism>
<dbReference type="Gene3D" id="1.50.10.10">
    <property type="match status" value="1"/>
</dbReference>
<gene>
    <name evidence="5" type="ORF">IAC07_03730</name>
</gene>